<name>A0A9P7MCY6_9HYPO</name>
<keyword evidence="2" id="KW-1133">Transmembrane helix</keyword>
<keyword evidence="4" id="KW-1185">Reference proteome</keyword>
<protein>
    <recommendedName>
        <fullName evidence="5">Glycosyltransferase 2</fullName>
    </recommendedName>
</protein>
<comment type="caution">
    <text evidence="3">The sequence shown here is derived from an EMBL/GenBank/DDBJ whole genome shotgun (WGS) entry which is preliminary data.</text>
</comment>
<dbReference type="PANTHER" id="PTHR33604">
    <property type="entry name" value="OSJNBA0004B13.7 PROTEIN"/>
    <property type="match status" value="1"/>
</dbReference>
<feature type="transmembrane region" description="Helical" evidence="2">
    <location>
        <begin position="46"/>
        <end position="65"/>
    </location>
</feature>
<gene>
    <name evidence="3" type="ORF">E4U60_000999</name>
</gene>
<evidence type="ECO:0000313" key="3">
    <source>
        <dbReference type="EMBL" id="KAG5939139.1"/>
    </source>
</evidence>
<reference evidence="3 4" key="1">
    <citation type="journal article" date="2020" name="bioRxiv">
        <title>Whole genome comparisons of ergot fungi reveals the divergence and evolution of species within the genus Claviceps are the result of varying mechanisms driving genome evolution and host range expansion.</title>
        <authorList>
            <person name="Wyka S.A."/>
            <person name="Mondo S.J."/>
            <person name="Liu M."/>
            <person name="Dettman J."/>
            <person name="Nalam V."/>
            <person name="Broders K.D."/>
        </authorList>
    </citation>
    <scope>NUCLEOTIDE SEQUENCE [LARGE SCALE GENOMIC DNA]</scope>
    <source>
        <strain evidence="3 4">CCC 1485</strain>
    </source>
</reference>
<feature type="region of interest" description="Disordered" evidence="1">
    <location>
        <begin position="100"/>
        <end position="160"/>
    </location>
</feature>
<evidence type="ECO:0000256" key="1">
    <source>
        <dbReference type="SAM" id="MobiDB-lite"/>
    </source>
</evidence>
<keyword evidence="2" id="KW-0472">Membrane</keyword>
<organism evidence="3 4">
    <name type="scientific">Claviceps pazoutovae</name>
    <dbReference type="NCBI Taxonomy" id="1649127"/>
    <lineage>
        <taxon>Eukaryota</taxon>
        <taxon>Fungi</taxon>
        <taxon>Dikarya</taxon>
        <taxon>Ascomycota</taxon>
        <taxon>Pezizomycotina</taxon>
        <taxon>Sordariomycetes</taxon>
        <taxon>Hypocreomycetidae</taxon>
        <taxon>Hypocreales</taxon>
        <taxon>Clavicipitaceae</taxon>
        <taxon>Claviceps</taxon>
    </lineage>
</organism>
<proteinExistence type="predicted"/>
<keyword evidence="2" id="KW-0812">Transmembrane</keyword>
<dbReference type="OrthoDB" id="5397682at2759"/>
<dbReference type="Proteomes" id="UP000706124">
    <property type="component" value="Unassembled WGS sequence"/>
</dbReference>
<sequence length="727" mass="80380">MTASPAWQLWRHDEEMAKKSDDISVPGHYPKRRAYWTASRVPRRSWVKRIAVYALIAAALVFFFARRHATVPSPLSTSYTGAWDSYDSHDPIQRAYEERFSSPGAAQPAAGRDSGVPHRADSLPASEAATKVGKVSMDGPKSKKPVGKQTKPVPAGVAMKGGSIKARPKYDGPVHFPALQSTLRATSAAGGASRKNNNVLFAAASLKSASTLLPMACEMAMERQNLVHFAFLGVADVSVEDLLEINGIDKDCRLMTHDARPDHFESSTEPRTRTAVKEALLSINARMHPQAVIVDSTTAEEEYFLGPARDQILSTSAALIELPERPRKSLAWMSKLDARALSAWNKVRVDILIHATPTKTANLKRLLRSIARADLAGIHTPHITVELPHTIEPLMEKFLNGFQWPHPTSRARQQSSMISLRRRITRQPLDEEDSSVRFVESFWPTDPLKSHVLVLSPHTEITPQFFQYVKYSLLHQLHSKVALLEDYDTSLMGLSFSIPRTLADGSTAFSPPTPQGGKKGASGQTAFLWQRPNSEAMLFTGEKWIELHHFISRTLYQKKMTSSSSSPAVLTEGTTGKMYPAWLDYVFQLSRLRGYYTLYPSKATAEAILGAHSDMPDPPEEYEKDAEATAAQKSSVDNPQHDSSTGSFDLASPVDMLETLPEEGYLQLPVEVPLLSWDGTLTTQKSLAGKAQDYAALFRREVGGCSAKEKQSVATRRVDASDLFCRQ</sequence>
<evidence type="ECO:0000256" key="2">
    <source>
        <dbReference type="SAM" id="Phobius"/>
    </source>
</evidence>
<dbReference type="PANTHER" id="PTHR33604:SF3">
    <property type="entry name" value="OSJNBA0004B13.7 PROTEIN"/>
    <property type="match status" value="1"/>
</dbReference>
<accession>A0A9P7MCY6</accession>
<evidence type="ECO:0000313" key="4">
    <source>
        <dbReference type="Proteomes" id="UP000706124"/>
    </source>
</evidence>
<feature type="compositionally biased region" description="Polar residues" evidence="1">
    <location>
        <begin position="631"/>
        <end position="647"/>
    </location>
</feature>
<dbReference type="EMBL" id="SRPO01000137">
    <property type="protein sequence ID" value="KAG5939139.1"/>
    <property type="molecule type" value="Genomic_DNA"/>
</dbReference>
<dbReference type="AlphaFoldDB" id="A0A9P7MCY6"/>
<evidence type="ECO:0008006" key="5">
    <source>
        <dbReference type="Google" id="ProtNLM"/>
    </source>
</evidence>
<feature type="region of interest" description="Disordered" evidence="1">
    <location>
        <begin position="611"/>
        <end position="650"/>
    </location>
</feature>